<dbReference type="Gene3D" id="1.20.5.4130">
    <property type="match status" value="1"/>
</dbReference>
<organism evidence="7 8">
    <name type="scientific">Xanthoceras sorbifolium</name>
    <dbReference type="NCBI Taxonomy" id="99658"/>
    <lineage>
        <taxon>Eukaryota</taxon>
        <taxon>Viridiplantae</taxon>
        <taxon>Streptophyta</taxon>
        <taxon>Embryophyta</taxon>
        <taxon>Tracheophyta</taxon>
        <taxon>Spermatophyta</taxon>
        <taxon>Magnoliopsida</taxon>
        <taxon>eudicotyledons</taxon>
        <taxon>Gunneridae</taxon>
        <taxon>Pentapetalae</taxon>
        <taxon>rosids</taxon>
        <taxon>malvids</taxon>
        <taxon>Sapindales</taxon>
        <taxon>Sapindaceae</taxon>
        <taxon>Xanthoceroideae</taxon>
        <taxon>Xanthoceras</taxon>
    </lineage>
</organism>
<comment type="caution">
    <text evidence="7">The sequence shown here is derived from an EMBL/GenBank/DDBJ whole genome shotgun (WGS) entry which is preliminary data.</text>
</comment>
<keyword evidence="3" id="KW-0611">Plant defense</keyword>
<dbReference type="InterPro" id="IPR056789">
    <property type="entry name" value="LRR_R13L1-DRL21"/>
</dbReference>
<evidence type="ECO:0000256" key="1">
    <source>
        <dbReference type="ARBA" id="ARBA00022737"/>
    </source>
</evidence>
<dbReference type="Proteomes" id="UP000827721">
    <property type="component" value="Unassembled WGS sequence"/>
</dbReference>
<keyword evidence="2" id="KW-0547">Nucleotide-binding</keyword>
<evidence type="ECO:0000259" key="4">
    <source>
        <dbReference type="Pfam" id="PF18052"/>
    </source>
</evidence>
<feature type="domain" description="Disease resistance N-terminal" evidence="4">
    <location>
        <begin position="5"/>
        <end position="96"/>
    </location>
</feature>
<keyword evidence="1" id="KW-0677">Repeat</keyword>
<evidence type="ECO:0000259" key="5">
    <source>
        <dbReference type="Pfam" id="PF23559"/>
    </source>
</evidence>
<sequence length="497" mass="57259">MADAFVSVVLEQLASVVGQQIQQEVKLVWDVGNEVKKLTSNFQTIQAVLLDAEQRQVTEKAVSVWLEKLKDVFYDMDYVLDKWNTAILQRLQNERAENAHKSKVKRFFTYCGMFPKDFKFEKDELIKLWMAQGYLGLEHNEGMETIGEKYFNSLAMLSFFQEFEKDDDGSIMRCKMHDIVHDVAQFLSKNELCMIEDKDLRERKMNALSEKARQLMLVVTKCDTIPTSICNFKKLRSLLFRIERRGVGELIASVLARLFDELGYLKTLELPQGIGKLINLRHLMNKGIRSLRYIPKGIERLTNIRTLSEFCVCSGDYGGKACSIERLNNFRHLKPLGIAGWENLRMDQIVEFKINKNICVLRLVFNWIVQMAEPMKDEAILEAFQPPPDLQRLTIERYGGQTMSGLRITSLTNLKWINLVDCHYSLHLPPLGKLPSLETHSIEGMKSVIEVGNEFLGVESDDDTSSSSSSAISFPKLKTLKYSYMWAWQVWDFGIDD</sequence>
<evidence type="ECO:0000313" key="7">
    <source>
        <dbReference type="EMBL" id="KAH7565166.1"/>
    </source>
</evidence>
<dbReference type="Pfam" id="PF18052">
    <property type="entry name" value="Rx_N"/>
    <property type="match status" value="1"/>
</dbReference>
<keyword evidence="8" id="KW-1185">Reference proteome</keyword>
<dbReference type="SUPFAM" id="SSF52058">
    <property type="entry name" value="L domain-like"/>
    <property type="match status" value="1"/>
</dbReference>
<name>A0ABQ8HLD8_9ROSI</name>
<evidence type="ECO:0000256" key="2">
    <source>
        <dbReference type="ARBA" id="ARBA00022741"/>
    </source>
</evidence>
<dbReference type="InterPro" id="IPR044974">
    <property type="entry name" value="Disease_R_plants"/>
</dbReference>
<feature type="domain" description="R13L1/DRL21-like LRR repeat region" evidence="6">
    <location>
        <begin position="324"/>
        <end position="445"/>
    </location>
</feature>
<accession>A0ABQ8HLD8</accession>
<evidence type="ECO:0000256" key="3">
    <source>
        <dbReference type="ARBA" id="ARBA00022821"/>
    </source>
</evidence>
<dbReference type="Pfam" id="PF25019">
    <property type="entry name" value="LRR_R13L1-DRL21"/>
    <property type="match status" value="1"/>
</dbReference>
<dbReference type="PANTHER" id="PTHR23155:SF1241">
    <property type="entry name" value="DISEASE RESISTANCE RPP13-LIKE PROTEIN 1-RELATED"/>
    <property type="match status" value="1"/>
</dbReference>
<evidence type="ECO:0000259" key="6">
    <source>
        <dbReference type="Pfam" id="PF25019"/>
    </source>
</evidence>
<gene>
    <name evidence="7" type="ORF">JRO89_XS09G0150700</name>
</gene>
<dbReference type="InterPro" id="IPR032675">
    <property type="entry name" value="LRR_dom_sf"/>
</dbReference>
<dbReference type="InterPro" id="IPR058922">
    <property type="entry name" value="WHD_DRP"/>
</dbReference>
<dbReference type="InterPro" id="IPR041118">
    <property type="entry name" value="Rx_N"/>
</dbReference>
<feature type="domain" description="Disease resistance protein winged helix" evidence="5">
    <location>
        <begin position="113"/>
        <end position="184"/>
    </location>
</feature>
<dbReference type="Pfam" id="PF23559">
    <property type="entry name" value="WHD_DRP"/>
    <property type="match status" value="1"/>
</dbReference>
<reference evidence="7 8" key="1">
    <citation type="submission" date="2021-02" db="EMBL/GenBank/DDBJ databases">
        <title>Plant Genome Project.</title>
        <authorList>
            <person name="Zhang R.-G."/>
        </authorList>
    </citation>
    <scope>NUCLEOTIDE SEQUENCE [LARGE SCALE GENOMIC DNA]</scope>
    <source>
        <tissue evidence="7">Leaves</tissue>
    </source>
</reference>
<dbReference type="EMBL" id="JAFEMO010000009">
    <property type="protein sequence ID" value="KAH7565166.1"/>
    <property type="molecule type" value="Genomic_DNA"/>
</dbReference>
<evidence type="ECO:0000313" key="8">
    <source>
        <dbReference type="Proteomes" id="UP000827721"/>
    </source>
</evidence>
<dbReference type="PANTHER" id="PTHR23155">
    <property type="entry name" value="DISEASE RESISTANCE PROTEIN RP"/>
    <property type="match status" value="1"/>
</dbReference>
<proteinExistence type="predicted"/>
<protein>
    <recommendedName>
        <fullName evidence="9">Rx N-terminal domain-containing protein</fullName>
    </recommendedName>
</protein>
<dbReference type="Gene3D" id="3.80.10.10">
    <property type="entry name" value="Ribonuclease Inhibitor"/>
    <property type="match status" value="1"/>
</dbReference>
<evidence type="ECO:0008006" key="9">
    <source>
        <dbReference type="Google" id="ProtNLM"/>
    </source>
</evidence>